<dbReference type="AlphaFoldDB" id="A0A1C7MHB3"/>
<gene>
    <name evidence="3" type="ORF">A0H81_03290</name>
</gene>
<keyword evidence="4" id="KW-1185">Reference proteome</keyword>
<evidence type="ECO:0000313" key="4">
    <source>
        <dbReference type="Proteomes" id="UP000092993"/>
    </source>
</evidence>
<keyword evidence="1" id="KW-0175">Coiled coil</keyword>
<organism evidence="3 4">
    <name type="scientific">Grifola frondosa</name>
    <name type="common">Maitake</name>
    <name type="synonym">Polyporus frondosus</name>
    <dbReference type="NCBI Taxonomy" id="5627"/>
    <lineage>
        <taxon>Eukaryota</taxon>
        <taxon>Fungi</taxon>
        <taxon>Dikarya</taxon>
        <taxon>Basidiomycota</taxon>
        <taxon>Agaricomycotina</taxon>
        <taxon>Agaricomycetes</taxon>
        <taxon>Polyporales</taxon>
        <taxon>Grifolaceae</taxon>
        <taxon>Grifola</taxon>
    </lineage>
</organism>
<proteinExistence type="predicted"/>
<reference evidence="3 4" key="1">
    <citation type="submission" date="2016-03" db="EMBL/GenBank/DDBJ databases">
        <title>Whole genome sequencing of Grifola frondosa 9006-11.</title>
        <authorList>
            <person name="Min B."/>
            <person name="Park H."/>
            <person name="Kim J.-G."/>
            <person name="Cho H."/>
            <person name="Oh Y.-L."/>
            <person name="Kong W.-S."/>
            <person name="Choi I.-G."/>
        </authorList>
    </citation>
    <scope>NUCLEOTIDE SEQUENCE [LARGE SCALE GENOMIC DNA]</scope>
    <source>
        <strain evidence="3 4">9006-11</strain>
    </source>
</reference>
<comment type="caution">
    <text evidence="3">The sequence shown here is derived from an EMBL/GenBank/DDBJ whole genome shotgun (WGS) entry which is preliminary data.</text>
</comment>
<name>A0A1C7MHB3_GRIFR</name>
<evidence type="ECO:0000256" key="1">
    <source>
        <dbReference type="SAM" id="Coils"/>
    </source>
</evidence>
<sequence length="146" mass="16233">MPLSNQSPASDPASLQGASHGRAYERRPDSPFPVQQEEDEELYDDDDGSATIIAPYQPTVFANHAARIGEEETGIAHLKARVDRLEQTLNTLVNQFAVMLELVVNANITRSNVASSSQEPPLSTRPRRTVDKFVVYLRRTQYPPAQ</sequence>
<feature type="region of interest" description="Disordered" evidence="2">
    <location>
        <begin position="1"/>
        <end position="49"/>
    </location>
</feature>
<feature type="compositionally biased region" description="Acidic residues" evidence="2">
    <location>
        <begin position="36"/>
        <end position="48"/>
    </location>
</feature>
<feature type="coiled-coil region" evidence="1">
    <location>
        <begin position="68"/>
        <end position="95"/>
    </location>
</feature>
<accession>A0A1C7MHB3</accession>
<dbReference type="EMBL" id="LUGG01000003">
    <property type="protein sequence ID" value="OBZ76017.1"/>
    <property type="molecule type" value="Genomic_DNA"/>
</dbReference>
<dbReference type="Proteomes" id="UP000092993">
    <property type="component" value="Unassembled WGS sequence"/>
</dbReference>
<evidence type="ECO:0000256" key="2">
    <source>
        <dbReference type="SAM" id="MobiDB-lite"/>
    </source>
</evidence>
<evidence type="ECO:0000313" key="3">
    <source>
        <dbReference type="EMBL" id="OBZ76017.1"/>
    </source>
</evidence>
<protein>
    <submittedName>
        <fullName evidence="3">Uncharacterized protein</fullName>
    </submittedName>
</protein>